<organism evidence="2 3">
    <name type="scientific">Terrisporobacter othiniensis</name>
    <dbReference type="NCBI Taxonomy" id="1577792"/>
    <lineage>
        <taxon>Bacteria</taxon>
        <taxon>Bacillati</taxon>
        <taxon>Bacillota</taxon>
        <taxon>Clostridia</taxon>
        <taxon>Peptostreptococcales</taxon>
        <taxon>Peptostreptococcaceae</taxon>
        <taxon>Terrisporobacter</taxon>
    </lineage>
</organism>
<evidence type="ECO:0000256" key="1">
    <source>
        <dbReference type="SAM" id="SignalP"/>
    </source>
</evidence>
<keyword evidence="3" id="KW-1185">Reference proteome</keyword>
<accession>A0A0B3VKT5</accession>
<name>A0A0B3VKT5_9FIRM</name>
<dbReference type="STRING" id="1577792.QX51_08490"/>
<reference evidence="2 3" key="1">
    <citation type="submission" date="2014-12" db="EMBL/GenBank/DDBJ databases">
        <title>Draft genome sequence of Terrisporobacter sp. 08-306576, isolated from the blood culture of a bacteremia patient.</title>
        <authorList>
            <person name="Lund L.C."/>
            <person name="Sydenham T.V."/>
            <person name="Hogh S.V."/>
            <person name="Skov M.N."/>
            <person name="Kemp M."/>
            <person name="Justesen U.S."/>
        </authorList>
    </citation>
    <scope>NUCLEOTIDE SEQUENCE [LARGE SCALE GENOMIC DNA]</scope>
    <source>
        <strain evidence="2 3">08-306576</strain>
    </source>
</reference>
<proteinExistence type="predicted"/>
<keyword evidence="1" id="KW-0732">Signal</keyword>
<dbReference type="PROSITE" id="PS51257">
    <property type="entry name" value="PROKAR_LIPOPROTEIN"/>
    <property type="match status" value="1"/>
</dbReference>
<gene>
    <name evidence="2" type="ORF">QX51_08490</name>
</gene>
<comment type="caution">
    <text evidence="2">The sequence shown here is derived from an EMBL/GenBank/DDBJ whole genome shotgun (WGS) entry which is preliminary data.</text>
</comment>
<evidence type="ECO:0008006" key="4">
    <source>
        <dbReference type="Google" id="ProtNLM"/>
    </source>
</evidence>
<dbReference type="EMBL" id="JWHR01000076">
    <property type="protein sequence ID" value="KHS57396.1"/>
    <property type="molecule type" value="Genomic_DNA"/>
</dbReference>
<feature type="signal peptide" evidence="1">
    <location>
        <begin position="1"/>
        <end position="22"/>
    </location>
</feature>
<dbReference type="Proteomes" id="UP000031189">
    <property type="component" value="Unassembled WGS sequence"/>
</dbReference>
<sequence>MKVKIFMLAALIAISVTSSLMVGCTPSLPNIDKETYTVEEISDLKKDLSKRISKAISKSGLRVVEAYSDGSFILSLGNLELTKNQPKQVLNYSMTKDEKENKEILSIHCVKDFLTDEKLSENDKFVRAIYNIYESLTEIKLTEKEFFDEIEKVFNEGDGNVEIANMGDMIIRINKIDKSTKTLELKVQKEFVIK</sequence>
<dbReference type="RefSeq" id="WP_039679482.1">
    <property type="nucleotide sequence ID" value="NZ_JWHR01000076.1"/>
</dbReference>
<protein>
    <recommendedName>
        <fullName evidence="4">Lipoprotein</fullName>
    </recommendedName>
</protein>
<evidence type="ECO:0000313" key="2">
    <source>
        <dbReference type="EMBL" id="KHS57396.1"/>
    </source>
</evidence>
<dbReference type="OrthoDB" id="1755366at2"/>
<feature type="chain" id="PRO_5039119729" description="Lipoprotein" evidence="1">
    <location>
        <begin position="23"/>
        <end position="194"/>
    </location>
</feature>
<dbReference type="AlphaFoldDB" id="A0A0B3VKT5"/>
<evidence type="ECO:0000313" key="3">
    <source>
        <dbReference type="Proteomes" id="UP000031189"/>
    </source>
</evidence>